<organism evidence="1 2">
    <name type="scientific">Kineosporia mesophila</name>
    <dbReference type="NCBI Taxonomy" id="566012"/>
    <lineage>
        <taxon>Bacteria</taxon>
        <taxon>Bacillati</taxon>
        <taxon>Actinomycetota</taxon>
        <taxon>Actinomycetes</taxon>
        <taxon>Kineosporiales</taxon>
        <taxon>Kineosporiaceae</taxon>
        <taxon>Kineosporia</taxon>
    </lineage>
</organism>
<sequence length="344" mass="38140">MLIDQVLDRLETVLAENGLPPMAPARPETAPVLEEITAAISPLRLPDDVLRFWQRVDPRSLQPLCPFPRLTSPGFALHGWHEFEKEQRMTPALLFPIAYQSHCYTFVELSDGDRPGGAVFHRPDDFELTHPDLTSYLDQLTTMIELGEFSREQLSDGDWYEFDPENRWEEIARIRLTGALPLPVHDHRRRIPRPIRDWPPHWLSSSGLTDQNRRAWGADTTIATLMSTAARGVESHGVIHAQIDVSAGTSEGRRLTVHDGTGTLDLWCPAAVSAYLDSAPVLEYEVVVRPHPSGPPDIDGLRGLARQLALSGDIEGARRAGSELAAKLFESPADAVAVAIRPVG</sequence>
<reference evidence="2" key="1">
    <citation type="journal article" date="2019" name="Int. J. Syst. Evol. Microbiol.">
        <title>The Global Catalogue of Microorganisms (GCM) 10K type strain sequencing project: providing services to taxonomists for standard genome sequencing and annotation.</title>
        <authorList>
            <consortium name="The Broad Institute Genomics Platform"/>
            <consortium name="The Broad Institute Genome Sequencing Center for Infectious Disease"/>
            <person name="Wu L."/>
            <person name="Ma J."/>
        </authorList>
    </citation>
    <scope>NUCLEOTIDE SEQUENCE [LARGE SCALE GENOMIC DNA]</scope>
    <source>
        <strain evidence="2">JCM 16902</strain>
    </source>
</reference>
<evidence type="ECO:0000313" key="2">
    <source>
        <dbReference type="Proteomes" id="UP001501074"/>
    </source>
</evidence>
<protein>
    <recommendedName>
        <fullName evidence="3">Knr4/Smi1-like domain-containing protein</fullName>
    </recommendedName>
</protein>
<keyword evidence="2" id="KW-1185">Reference proteome</keyword>
<gene>
    <name evidence="1" type="ORF">GCM10022223_60690</name>
</gene>
<evidence type="ECO:0000313" key="1">
    <source>
        <dbReference type="EMBL" id="GAA3634210.1"/>
    </source>
</evidence>
<dbReference type="EMBL" id="BAAAZO010000012">
    <property type="protein sequence ID" value="GAA3634210.1"/>
    <property type="molecule type" value="Genomic_DNA"/>
</dbReference>
<name>A0ABP7AJW2_9ACTN</name>
<dbReference type="RefSeq" id="WP_231485747.1">
    <property type="nucleotide sequence ID" value="NZ_BAAAZO010000012.1"/>
</dbReference>
<comment type="caution">
    <text evidence="1">The sequence shown here is derived from an EMBL/GenBank/DDBJ whole genome shotgun (WGS) entry which is preliminary data.</text>
</comment>
<dbReference type="Proteomes" id="UP001501074">
    <property type="component" value="Unassembled WGS sequence"/>
</dbReference>
<accession>A0ABP7AJW2</accession>
<proteinExistence type="predicted"/>
<evidence type="ECO:0008006" key="3">
    <source>
        <dbReference type="Google" id="ProtNLM"/>
    </source>
</evidence>